<keyword evidence="1" id="KW-1133">Transmembrane helix</keyword>
<accession>A0A1M6H393</accession>
<keyword evidence="3" id="KW-1185">Reference proteome</keyword>
<gene>
    <name evidence="2" type="ORF">SAMN05443429_11110</name>
</gene>
<dbReference type="Proteomes" id="UP000184335">
    <property type="component" value="Unassembled WGS sequence"/>
</dbReference>
<name>A0A1M6H393_9FLAO</name>
<evidence type="ECO:0000313" key="3">
    <source>
        <dbReference type="Proteomes" id="UP000184335"/>
    </source>
</evidence>
<reference evidence="2 3" key="1">
    <citation type="submission" date="2016-11" db="EMBL/GenBank/DDBJ databases">
        <authorList>
            <person name="Jaros S."/>
            <person name="Januszkiewicz K."/>
            <person name="Wedrychowicz H."/>
        </authorList>
    </citation>
    <scope>NUCLEOTIDE SEQUENCE [LARGE SCALE GENOMIC DNA]</scope>
    <source>
        <strain evidence="2 3">DSM 25479</strain>
    </source>
</reference>
<keyword evidence="1" id="KW-0472">Membrane</keyword>
<dbReference type="AlphaFoldDB" id="A0A1M6H393"/>
<organism evidence="2 3">
    <name type="scientific">Cruoricaptor ignavus</name>
    <dbReference type="NCBI Taxonomy" id="1118202"/>
    <lineage>
        <taxon>Bacteria</taxon>
        <taxon>Pseudomonadati</taxon>
        <taxon>Bacteroidota</taxon>
        <taxon>Flavobacteriia</taxon>
        <taxon>Flavobacteriales</taxon>
        <taxon>Weeksellaceae</taxon>
        <taxon>Cruoricaptor</taxon>
    </lineage>
</organism>
<keyword evidence="1" id="KW-0812">Transmembrane</keyword>
<dbReference type="EMBL" id="FQYI01000011">
    <property type="protein sequence ID" value="SHJ16671.1"/>
    <property type="molecule type" value="Genomic_DNA"/>
</dbReference>
<feature type="transmembrane region" description="Helical" evidence="1">
    <location>
        <begin position="89"/>
        <end position="110"/>
    </location>
</feature>
<feature type="transmembrane region" description="Helical" evidence="1">
    <location>
        <begin position="38"/>
        <end position="55"/>
    </location>
</feature>
<evidence type="ECO:0000313" key="2">
    <source>
        <dbReference type="EMBL" id="SHJ16671.1"/>
    </source>
</evidence>
<protein>
    <submittedName>
        <fullName evidence="2">Uncharacterized protein</fullName>
    </submittedName>
</protein>
<evidence type="ECO:0000256" key="1">
    <source>
        <dbReference type="SAM" id="Phobius"/>
    </source>
</evidence>
<sequence length="241" mass="27097">MFPKSHHNLYLEQRFLKNFIIIRHKTVAVKLHIPPSEAKTAVFIISSLFMFTKIVKSAPNAVLIFIELSTTSLVSWLFCLFLFTWLLAFLLFAFCLLPFSFLLGSCIFAYSSSYTAAWLTADAMPPATARYPAILTINAGSPISADKTTLPAAVSPSPIFRKRLKNFGVGSFSRSIKFAFIALSLSLKSHLFWLPAAEKPSFSPSRWQRGIVVPRLHQQVQKPALCSRAVPLRHYLQDETK</sequence>
<proteinExistence type="predicted"/>
<feature type="transmembrane region" description="Helical" evidence="1">
    <location>
        <begin position="62"/>
        <end position="83"/>
    </location>
</feature>